<reference evidence="10 11" key="1">
    <citation type="journal article" date="2011" name="Proc. Natl. Acad. Sci. U.S.A.">
        <title>Genome and transcriptome analyses of the mountain pine beetle-fungal symbiont Grosmannia clavigera, a lodgepole pine pathogen.</title>
        <authorList>
            <person name="DiGuistini S."/>
            <person name="Wang Y."/>
            <person name="Liao N.Y."/>
            <person name="Taylor G."/>
            <person name="Tanguay P."/>
            <person name="Feau N."/>
            <person name="Henrissat B."/>
            <person name="Chan S.K."/>
            <person name="Hesse-Orce U."/>
            <person name="Alamouti S.M."/>
            <person name="Tsui C.K.M."/>
            <person name="Docking R.T."/>
            <person name="Levasseur A."/>
            <person name="Haridas S."/>
            <person name="Robertson G."/>
            <person name="Birol I."/>
            <person name="Holt R.A."/>
            <person name="Marra M.A."/>
            <person name="Hamelin R.C."/>
            <person name="Hirst M."/>
            <person name="Jones S.J.M."/>
            <person name="Bohlmann J."/>
            <person name="Breuil C."/>
        </authorList>
    </citation>
    <scope>NUCLEOTIDE SEQUENCE [LARGE SCALE GENOMIC DNA]</scope>
    <source>
        <strain evidence="11">kw1407 / UAMH 11150</strain>
    </source>
</reference>
<evidence type="ECO:0000256" key="5">
    <source>
        <dbReference type="ARBA" id="ARBA00022989"/>
    </source>
</evidence>
<keyword evidence="3 7" id="KW-0812">Transmembrane</keyword>
<evidence type="ECO:0000313" key="11">
    <source>
        <dbReference type="Proteomes" id="UP000007796"/>
    </source>
</evidence>
<keyword evidence="6 7" id="KW-0472">Membrane</keyword>
<evidence type="ECO:0000256" key="1">
    <source>
        <dbReference type="ARBA" id="ARBA00004477"/>
    </source>
</evidence>
<proteinExistence type="inferred from homology"/>
<dbReference type="PANTHER" id="PTHR31204">
    <property type="entry name" value="SIGMA INTRACELLULAR RECEPTOR 2"/>
    <property type="match status" value="1"/>
</dbReference>
<dbReference type="OrthoDB" id="433124at2759"/>
<evidence type="ECO:0000256" key="2">
    <source>
        <dbReference type="ARBA" id="ARBA00009096"/>
    </source>
</evidence>
<protein>
    <recommendedName>
        <fullName evidence="9">EXPERA domain-containing protein</fullName>
    </recommendedName>
</protein>
<dbReference type="STRING" id="655863.F0X824"/>
<dbReference type="GeneID" id="25976994"/>
<dbReference type="AlphaFoldDB" id="F0X824"/>
<keyword evidence="11" id="KW-1185">Reference proteome</keyword>
<sequence length="198" mass="22627">MATSPRTWRDTVWLVWFCIQIPVILCVDIVDKYPAWLCANPGAPLHALHRFRQWYIATHNDPVVQWTPATHPLLSNGGGSWVPLFFWIELVFTLPTVLYAVYRLGFVRGRNRAPLGGTTGPLELLLLVYALETALTTAVCIHNISYWDPSIYSSAQKNTFRFQLMGPWLAMPSLLFLDMYSRLLARFSLAVNTDKKTR</sequence>
<evidence type="ECO:0000256" key="4">
    <source>
        <dbReference type="ARBA" id="ARBA00022824"/>
    </source>
</evidence>
<accession>F0X824</accession>
<dbReference type="InParanoid" id="F0X824"/>
<keyword evidence="5 7" id="KW-1133">Transmembrane helix</keyword>
<dbReference type="GO" id="GO:0005789">
    <property type="term" value="C:endoplasmic reticulum membrane"/>
    <property type="evidence" value="ECO:0007669"/>
    <property type="project" value="UniProtKB-SubCell"/>
</dbReference>
<feature type="transmembrane region" description="Helical" evidence="8">
    <location>
        <begin position="81"/>
        <end position="102"/>
    </location>
</feature>
<evidence type="ECO:0000256" key="7">
    <source>
        <dbReference type="PROSITE-ProRule" id="PRU01087"/>
    </source>
</evidence>
<dbReference type="RefSeq" id="XP_014175262.1">
    <property type="nucleotide sequence ID" value="XM_014319787.1"/>
</dbReference>
<evidence type="ECO:0000256" key="6">
    <source>
        <dbReference type="ARBA" id="ARBA00023136"/>
    </source>
</evidence>
<organism evidence="11">
    <name type="scientific">Grosmannia clavigera (strain kw1407 / UAMH 11150)</name>
    <name type="common">Blue stain fungus</name>
    <name type="synonym">Graphiocladiella clavigera</name>
    <dbReference type="NCBI Taxonomy" id="655863"/>
    <lineage>
        <taxon>Eukaryota</taxon>
        <taxon>Fungi</taxon>
        <taxon>Dikarya</taxon>
        <taxon>Ascomycota</taxon>
        <taxon>Pezizomycotina</taxon>
        <taxon>Sordariomycetes</taxon>
        <taxon>Sordariomycetidae</taxon>
        <taxon>Ophiostomatales</taxon>
        <taxon>Ophiostomataceae</taxon>
        <taxon>Leptographium</taxon>
    </lineage>
</organism>
<dbReference type="InterPro" id="IPR051987">
    <property type="entry name" value="Sigma-2_receptor-like"/>
</dbReference>
<gene>
    <name evidence="10" type="ORF">CMQ_3849</name>
</gene>
<keyword evidence="4" id="KW-0256">Endoplasmic reticulum</keyword>
<comment type="similarity">
    <text evidence="2">Belongs to the TMEM97/sigma-2 receptor family.</text>
</comment>
<feature type="transmembrane region" description="Helical" evidence="8">
    <location>
        <begin position="165"/>
        <end position="185"/>
    </location>
</feature>
<dbReference type="HOGENOM" id="CLU_086812_2_0_1"/>
<feature type="transmembrane region" description="Helical" evidence="8">
    <location>
        <begin position="122"/>
        <end position="145"/>
    </location>
</feature>
<dbReference type="Pfam" id="PF05241">
    <property type="entry name" value="EBP"/>
    <property type="match status" value="1"/>
</dbReference>
<dbReference type="PIRSF" id="PIRSF031032">
    <property type="entry name" value="TMP_97_prd"/>
    <property type="match status" value="1"/>
</dbReference>
<evidence type="ECO:0000256" key="8">
    <source>
        <dbReference type="SAM" id="Phobius"/>
    </source>
</evidence>
<name>F0X824_GROCL</name>
<evidence type="ECO:0000256" key="3">
    <source>
        <dbReference type="ARBA" id="ARBA00022692"/>
    </source>
</evidence>
<feature type="transmembrane region" description="Helical" evidence="8">
    <location>
        <begin position="12"/>
        <end position="30"/>
    </location>
</feature>
<evidence type="ECO:0000259" key="9">
    <source>
        <dbReference type="PROSITE" id="PS51751"/>
    </source>
</evidence>
<dbReference type="PANTHER" id="PTHR31204:SF1">
    <property type="entry name" value="SIGMA INTRACELLULAR RECEPTOR 2"/>
    <property type="match status" value="1"/>
</dbReference>
<dbReference type="InterPro" id="IPR016964">
    <property type="entry name" value="Sigma2_recept"/>
</dbReference>
<dbReference type="Proteomes" id="UP000007796">
    <property type="component" value="Unassembled WGS sequence"/>
</dbReference>
<dbReference type="InterPro" id="IPR033118">
    <property type="entry name" value="EXPERA"/>
</dbReference>
<dbReference type="EMBL" id="GL629735">
    <property type="protein sequence ID" value="EFX05780.1"/>
    <property type="molecule type" value="Genomic_DNA"/>
</dbReference>
<feature type="domain" description="EXPERA" evidence="9">
    <location>
        <begin position="9"/>
        <end position="176"/>
    </location>
</feature>
<evidence type="ECO:0000313" key="10">
    <source>
        <dbReference type="EMBL" id="EFX05780.1"/>
    </source>
</evidence>
<dbReference type="eggNOG" id="ENOG502S97I">
    <property type="taxonomic scope" value="Eukaryota"/>
</dbReference>
<comment type="subcellular location">
    <subcellularLocation>
        <location evidence="1">Endoplasmic reticulum membrane</location>
        <topology evidence="1">Multi-pass membrane protein</topology>
    </subcellularLocation>
</comment>
<dbReference type="PROSITE" id="PS51751">
    <property type="entry name" value="EXPERA"/>
    <property type="match status" value="1"/>
</dbReference>